<sequence length="137" mass="15531">MAHKCELFQVLPRLSYRERGAIIIFILILGVSAFIALENPWTVAFIVSATVNLVILLYFLGAYERAPAADLPRRRRLKLVICILSSTLIFSFSYQVSKIVPFPFAVIIWSTSGIVTVTGYFLLVHHDDGVPMPRRYE</sequence>
<keyword evidence="3" id="KW-1185">Reference proteome</keyword>
<dbReference type="OrthoDB" id="737602at2759"/>
<organism evidence="2 3">
    <name type="scientific">Spirodela intermedia</name>
    <name type="common">Intermediate duckweed</name>
    <dbReference type="NCBI Taxonomy" id="51605"/>
    <lineage>
        <taxon>Eukaryota</taxon>
        <taxon>Viridiplantae</taxon>
        <taxon>Streptophyta</taxon>
        <taxon>Embryophyta</taxon>
        <taxon>Tracheophyta</taxon>
        <taxon>Spermatophyta</taxon>
        <taxon>Magnoliopsida</taxon>
        <taxon>Liliopsida</taxon>
        <taxon>Araceae</taxon>
        <taxon>Lemnoideae</taxon>
        <taxon>Spirodela</taxon>
    </lineage>
</organism>
<keyword evidence="1" id="KW-1133">Transmembrane helix</keyword>
<dbReference type="AlphaFoldDB" id="A0A7I8KJ04"/>
<dbReference type="InterPro" id="IPR045501">
    <property type="entry name" value="DUF6490"/>
</dbReference>
<name>A0A7I8KJ04_SPIIN</name>
<feature type="transmembrane region" description="Helical" evidence="1">
    <location>
        <begin position="75"/>
        <end position="96"/>
    </location>
</feature>
<feature type="transmembrane region" description="Helical" evidence="1">
    <location>
        <begin position="43"/>
        <end position="63"/>
    </location>
</feature>
<evidence type="ECO:0000256" key="1">
    <source>
        <dbReference type="SAM" id="Phobius"/>
    </source>
</evidence>
<keyword evidence="1" id="KW-0812">Transmembrane</keyword>
<dbReference type="Pfam" id="PF20100">
    <property type="entry name" value="DUF6490"/>
    <property type="match status" value="1"/>
</dbReference>
<reference evidence="2" key="1">
    <citation type="submission" date="2020-02" db="EMBL/GenBank/DDBJ databases">
        <authorList>
            <person name="Scholz U."/>
            <person name="Mascher M."/>
            <person name="Fiebig A."/>
        </authorList>
    </citation>
    <scope>NUCLEOTIDE SEQUENCE</scope>
</reference>
<feature type="transmembrane region" description="Helical" evidence="1">
    <location>
        <begin position="20"/>
        <end position="37"/>
    </location>
</feature>
<accession>A0A7I8KJ04</accession>
<dbReference type="PANTHER" id="PTHR46610">
    <property type="entry name" value="OS05G0181300 PROTEIN"/>
    <property type="match status" value="1"/>
</dbReference>
<evidence type="ECO:0000313" key="3">
    <source>
        <dbReference type="Proteomes" id="UP000663760"/>
    </source>
</evidence>
<dbReference type="PANTHER" id="PTHR46610:SF20">
    <property type="entry name" value="OS05G0181300 PROTEIN"/>
    <property type="match status" value="1"/>
</dbReference>
<keyword evidence="1" id="KW-0472">Membrane</keyword>
<dbReference type="EMBL" id="LR746269">
    <property type="protein sequence ID" value="CAA7397256.1"/>
    <property type="molecule type" value="Genomic_DNA"/>
</dbReference>
<evidence type="ECO:0000313" key="2">
    <source>
        <dbReference type="EMBL" id="CAA7397256.1"/>
    </source>
</evidence>
<protein>
    <submittedName>
        <fullName evidence="2">Uncharacterized protein</fullName>
    </submittedName>
</protein>
<feature type="transmembrane region" description="Helical" evidence="1">
    <location>
        <begin position="102"/>
        <end position="124"/>
    </location>
</feature>
<dbReference type="Proteomes" id="UP000663760">
    <property type="component" value="Chromosome 6"/>
</dbReference>
<gene>
    <name evidence="2" type="ORF">SI8410_06007921</name>
</gene>
<proteinExistence type="predicted"/>